<dbReference type="PANTHER" id="PTHR43316:SF9">
    <property type="entry name" value="ACID DEHALOGENASE, PUTATIVE (AFU_ORTHOLOGUE AFUA_6G14460)-RELATED"/>
    <property type="match status" value="1"/>
</dbReference>
<dbReference type="Pfam" id="PF00702">
    <property type="entry name" value="Hydrolase"/>
    <property type="match status" value="1"/>
</dbReference>
<name>A0A2J5HKL7_9EURO</name>
<gene>
    <name evidence="2" type="ORF">BDW42DRAFT_196478</name>
</gene>
<evidence type="ECO:0000313" key="2">
    <source>
        <dbReference type="EMBL" id="PLN77498.1"/>
    </source>
</evidence>
<dbReference type="SUPFAM" id="SSF56784">
    <property type="entry name" value="HAD-like"/>
    <property type="match status" value="1"/>
</dbReference>
<dbReference type="InterPro" id="IPR051540">
    <property type="entry name" value="S-2-haloacid_dehalogenase"/>
</dbReference>
<sequence>MTVTQQSPRFSQYQALSFDCYGTLVDWENGLLQALSPLLSRLPEDHSLRTSTVDALSVFQKAKASIMQRHPTMLYTAVLRKAYEDVAASLALGVTEHEAEAFSGSIQGWQAFPDTHKALHRLSRHFRLAILSNVDNESFHRTLAGPLHGVQFDIICTAEDIGSYKPAHRNFDYLHSKLNDQFGIGRSQVLHVAQSLVHDHVPAKELGIDSVWISRGKERRSGMGGDLDALQDRVAFAWRFDTLDQLATMVEEEKILT</sequence>
<dbReference type="InterPro" id="IPR023214">
    <property type="entry name" value="HAD_sf"/>
</dbReference>
<dbReference type="InterPro" id="IPR006439">
    <property type="entry name" value="HAD-SF_hydro_IA"/>
</dbReference>
<proteinExistence type="predicted"/>
<dbReference type="PRINTS" id="PR00413">
    <property type="entry name" value="HADHALOGNASE"/>
</dbReference>
<protein>
    <submittedName>
        <fullName evidence="2">HAD-superfamily hydrolase</fullName>
    </submittedName>
</protein>
<dbReference type="AlphaFoldDB" id="A0A2J5HKL7"/>
<evidence type="ECO:0000256" key="1">
    <source>
        <dbReference type="ARBA" id="ARBA00022801"/>
    </source>
</evidence>
<dbReference type="Gene3D" id="1.10.150.750">
    <property type="match status" value="1"/>
</dbReference>
<dbReference type="InterPro" id="IPR036412">
    <property type="entry name" value="HAD-like_sf"/>
</dbReference>
<dbReference type="OrthoDB" id="444127at2759"/>
<dbReference type="EMBL" id="KZ559594">
    <property type="protein sequence ID" value="PLN77498.1"/>
    <property type="molecule type" value="Genomic_DNA"/>
</dbReference>
<dbReference type="PANTHER" id="PTHR43316">
    <property type="entry name" value="HYDROLASE, HALOACID DELAHOGENASE-RELATED"/>
    <property type="match status" value="1"/>
</dbReference>
<dbReference type="Proteomes" id="UP000235023">
    <property type="component" value="Unassembled WGS sequence"/>
</dbReference>
<accession>A0A2J5HKL7</accession>
<dbReference type="Gene3D" id="3.40.50.1000">
    <property type="entry name" value="HAD superfamily/HAD-like"/>
    <property type="match status" value="1"/>
</dbReference>
<dbReference type="SFLD" id="SFLDG01129">
    <property type="entry name" value="C1.5:_HAD__Beta-PGM__Phosphata"/>
    <property type="match status" value="1"/>
</dbReference>
<dbReference type="SFLD" id="SFLDS00003">
    <property type="entry name" value="Haloacid_Dehalogenase"/>
    <property type="match status" value="1"/>
</dbReference>
<evidence type="ECO:0000313" key="3">
    <source>
        <dbReference type="Proteomes" id="UP000235023"/>
    </source>
</evidence>
<reference evidence="3" key="1">
    <citation type="submission" date="2017-12" db="EMBL/GenBank/DDBJ databases">
        <authorList>
            <consortium name="DOE Joint Genome Institute"/>
            <person name="Mondo S.J."/>
            <person name="Kjaerbolling I."/>
            <person name="Vesth T.C."/>
            <person name="Frisvad J.C."/>
            <person name="Nybo J.L."/>
            <person name="Theobald S."/>
            <person name="Kuo A."/>
            <person name="Bowyer P."/>
            <person name="Matsuda Y."/>
            <person name="Lyhne E.K."/>
            <person name="Kogle M.E."/>
            <person name="Clum A."/>
            <person name="Lipzen A."/>
            <person name="Salamov A."/>
            <person name="Ngan C.Y."/>
            <person name="Daum C."/>
            <person name="Chiniquy J."/>
            <person name="Barry K."/>
            <person name="LaButti K."/>
            <person name="Haridas S."/>
            <person name="Simmons B.A."/>
            <person name="Magnuson J.K."/>
            <person name="Mortensen U.H."/>
            <person name="Larsen T.O."/>
            <person name="Grigoriev I.V."/>
            <person name="Baker S.E."/>
            <person name="Andersen M.R."/>
            <person name="Nordberg H.P."/>
            <person name="Cantor M.N."/>
            <person name="Hua S.X."/>
        </authorList>
    </citation>
    <scope>NUCLEOTIDE SEQUENCE [LARGE SCALE GENOMIC DNA]</scope>
    <source>
        <strain evidence="3">IBT 19404</strain>
    </source>
</reference>
<dbReference type="GO" id="GO:0016791">
    <property type="term" value="F:phosphatase activity"/>
    <property type="evidence" value="ECO:0007669"/>
    <property type="project" value="UniProtKB-ARBA"/>
</dbReference>
<keyword evidence="3" id="KW-1185">Reference proteome</keyword>
<keyword evidence="1 2" id="KW-0378">Hydrolase</keyword>
<organism evidence="2 3">
    <name type="scientific">Aspergillus taichungensis</name>
    <dbReference type="NCBI Taxonomy" id="482145"/>
    <lineage>
        <taxon>Eukaryota</taxon>
        <taxon>Fungi</taxon>
        <taxon>Dikarya</taxon>
        <taxon>Ascomycota</taxon>
        <taxon>Pezizomycotina</taxon>
        <taxon>Eurotiomycetes</taxon>
        <taxon>Eurotiomycetidae</taxon>
        <taxon>Eurotiales</taxon>
        <taxon>Aspergillaceae</taxon>
        <taxon>Aspergillus</taxon>
        <taxon>Aspergillus subgen. Circumdati</taxon>
    </lineage>
</organism>